<dbReference type="GO" id="GO:0035516">
    <property type="term" value="F:broad specificity oxidative DNA demethylase activity"/>
    <property type="evidence" value="ECO:0007669"/>
    <property type="project" value="UniProtKB-EC"/>
</dbReference>
<dbReference type="GO" id="GO:0005737">
    <property type="term" value="C:cytoplasm"/>
    <property type="evidence" value="ECO:0007669"/>
    <property type="project" value="TreeGrafter"/>
</dbReference>
<dbReference type="InterPro" id="IPR004574">
    <property type="entry name" value="Alkb"/>
</dbReference>
<sequence length="215" mass="23430">MALFDDLPRPPLHVVAGVAHIPGFLDLGKQVEITGACRELVRAFPMIQPRVATGRMSVQMRPAGYEWVGNLNNYRPSEVPLPEWVPPLANRALQAAAEVAPELAPWVPSFRPEMLLVNFYSSTASMGLHQDAGEEASAPIISLSIGDSALFRLGNTVNRNKPWRDLQLLSGDLLVFGGEHRMAFHGVPKLFPGTAPEGCGVAEGRLNLTIRQVHL</sequence>
<dbReference type="EMBL" id="CP011541">
    <property type="protein sequence ID" value="AKK02071.1"/>
    <property type="molecule type" value="Genomic_DNA"/>
</dbReference>
<evidence type="ECO:0000256" key="5">
    <source>
        <dbReference type="PIRSR" id="PIRSR604574-2"/>
    </source>
</evidence>
<dbReference type="RefSeq" id="WP_047239359.1">
    <property type="nucleotide sequence ID" value="NZ_CP011541.1"/>
</dbReference>
<proteinExistence type="predicted"/>
<evidence type="ECO:0000313" key="8">
    <source>
        <dbReference type="Proteomes" id="UP000035368"/>
    </source>
</evidence>
<dbReference type="PROSITE" id="PS51471">
    <property type="entry name" value="FE2OG_OXY"/>
    <property type="match status" value="1"/>
</dbReference>
<dbReference type="STRING" id="1050174.CEPID_00885"/>
<dbReference type="Pfam" id="PF13532">
    <property type="entry name" value="2OG-FeII_Oxy_2"/>
    <property type="match status" value="1"/>
</dbReference>
<dbReference type="Proteomes" id="UP000035368">
    <property type="component" value="Chromosome"/>
</dbReference>
<dbReference type="InterPro" id="IPR027450">
    <property type="entry name" value="AlkB-like"/>
</dbReference>
<evidence type="ECO:0000256" key="4">
    <source>
        <dbReference type="ARBA" id="ARBA00023004"/>
    </source>
</evidence>
<dbReference type="GO" id="GO:0035513">
    <property type="term" value="P:oxidative RNA demethylation"/>
    <property type="evidence" value="ECO:0007669"/>
    <property type="project" value="TreeGrafter"/>
</dbReference>
<comment type="cofactor">
    <cofactor evidence="5">
        <name>Fe(2+)</name>
        <dbReference type="ChEBI" id="CHEBI:29033"/>
    </cofactor>
    <text evidence="5">Binds 1 Fe(2+) ion per subunit.</text>
</comment>
<evidence type="ECO:0000259" key="6">
    <source>
        <dbReference type="PROSITE" id="PS51471"/>
    </source>
</evidence>
<reference evidence="7 8" key="1">
    <citation type="submission" date="2015-05" db="EMBL/GenBank/DDBJ databases">
        <title>Complete genome sequence of Corynebacterium epidermidicanis DSM 45586, isolated from the skin of a dog suffering from pruritus.</title>
        <authorList>
            <person name="Ruckert C."/>
            <person name="Albersmeier A."/>
            <person name="Winkler A."/>
            <person name="Tauch A."/>
        </authorList>
    </citation>
    <scope>NUCLEOTIDE SEQUENCE [LARGE SCALE GENOMIC DNA]</scope>
    <source>
        <strain evidence="7 8">DSM 45586</strain>
    </source>
</reference>
<keyword evidence="2" id="KW-0223">Dioxygenase</keyword>
<name>A0A0G3GLG1_9CORY</name>
<dbReference type="InterPro" id="IPR005123">
    <property type="entry name" value="Oxoglu/Fe-dep_dioxygenase_dom"/>
</dbReference>
<keyword evidence="4 5" id="KW-0408">Iron</keyword>
<organism evidence="7 8">
    <name type="scientific">Corynebacterium epidermidicanis</name>
    <dbReference type="NCBI Taxonomy" id="1050174"/>
    <lineage>
        <taxon>Bacteria</taxon>
        <taxon>Bacillati</taxon>
        <taxon>Actinomycetota</taxon>
        <taxon>Actinomycetes</taxon>
        <taxon>Mycobacteriales</taxon>
        <taxon>Corynebacteriaceae</taxon>
        <taxon>Corynebacterium</taxon>
    </lineage>
</organism>
<dbReference type="SUPFAM" id="SSF51197">
    <property type="entry name" value="Clavaminate synthase-like"/>
    <property type="match status" value="1"/>
</dbReference>
<evidence type="ECO:0000256" key="2">
    <source>
        <dbReference type="ARBA" id="ARBA00022964"/>
    </source>
</evidence>
<keyword evidence="1 5" id="KW-0479">Metal-binding</keyword>
<keyword evidence="8" id="KW-1185">Reference proteome</keyword>
<feature type="domain" description="Fe2OG dioxygenase" evidence="6">
    <location>
        <begin position="111"/>
        <end position="214"/>
    </location>
</feature>
<evidence type="ECO:0000256" key="1">
    <source>
        <dbReference type="ARBA" id="ARBA00022723"/>
    </source>
</evidence>
<dbReference type="PATRIC" id="fig|1050174.4.peg.186"/>
<accession>A0A0G3GLG1</accession>
<dbReference type="Gene3D" id="2.60.120.590">
    <property type="entry name" value="Alpha-ketoglutarate-dependent dioxygenase AlkB-like"/>
    <property type="match status" value="1"/>
</dbReference>
<evidence type="ECO:0000313" key="7">
    <source>
        <dbReference type="EMBL" id="AKK02071.1"/>
    </source>
</evidence>
<dbReference type="PANTHER" id="PTHR16557">
    <property type="entry name" value="ALKYLATED DNA REPAIR PROTEIN ALKB-RELATED"/>
    <property type="match status" value="1"/>
</dbReference>
<dbReference type="AlphaFoldDB" id="A0A0G3GLG1"/>
<feature type="binding site" evidence="5">
    <location>
        <position position="131"/>
    </location>
    <ligand>
        <name>Fe cation</name>
        <dbReference type="ChEBI" id="CHEBI:24875"/>
        <note>catalytic</note>
    </ligand>
</feature>
<dbReference type="InterPro" id="IPR037151">
    <property type="entry name" value="AlkB-like_sf"/>
</dbReference>
<evidence type="ECO:0000256" key="3">
    <source>
        <dbReference type="ARBA" id="ARBA00023002"/>
    </source>
</evidence>
<dbReference type="OrthoDB" id="9796932at2"/>
<feature type="binding site" evidence="5">
    <location>
        <position position="129"/>
    </location>
    <ligand>
        <name>Fe cation</name>
        <dbReference type="ChEBI" id="CHEBI:24875"/>
        <note>catalytic</note>
    </ligand>
</feature>
<dbReference type="EC" id="1.14.11.33" evidence="7"/>
<dbReference type="PANTHER" id="PTHR16557:SF2">
    <property type="entry name" value="NUCLEIC ACID DIOXYGENASE ALKBH1"/>
    <property type="match status" value="1"/>
</dbReference>
<protein>
    <submittedName>
        <fullName evidence="7">Alkylated DNA repair protein</fullName>
        <ecNumber evidence="7">1.14.11.33</ecNumber>
    </submittedName>
</protein>
<feature type="binding site" evidence="5">
    <location>
        <position position="185"/>
    </location>
    <ligand>
        <name>Fe cation</name>
        <dbReference type="ChEBI" id="CHEBI:24875"/>
        <note>catalytic</note>
    </ligand>
</feature>
<keyword evidence="3 7" id="KW-0560">Oxidoreductase</keyword>
<dbReference type="GO" id="GO:0008198">
    <property type="term" value="F:ferrous iron binding"/>
    <property type="evidence" value="ECO:0007669"/>
    <property type="project" value="TreeGrafter"/>
</dbReference>
<dbReference type="GO" id="GO:0035515">
    <property type="term" value="F:oxidative RNA demethylase activity"/>
    <property type="evidence" value="ECO:0007669"/>
    <property type="project" value="TreeGrafter"/>
</dbReference>
<dbReference type="KEGG" id="cei:CEPID_00885"/>
<gene>
    <name evidence="7" type="ORF">CEPID_00885</name>
</gene>